<dbReference type="GeneID" id="300578880"/>
<feature type="compositionally biased region" description="Basic and acidic residues" evidence="1">
    <location>
        <begin position="24"/>
        <end position="36"/>
    </location>
</feature>
<comment type="caution">
    <text evidence="2">The sequence shown here is derived from an EMBL/GenBank/DDBJ whole genome shotgun (WGS) entry which is preliminary data.</text>
</comment>
<evidence type="ECO:0000256" key="1">
    <source>
        <dbReference type="SAM" id="MobiDB-lite"/>
    </source>
</evidence>
<evidence type="ECO:0000313" key="3">
    <source>
        <dbReference type="Proteomes" id="UP001642720"/>
    </source>
</evidence>
<name>A0ABY2GYA9_9HYPO</name>
<sequence length="101" mass="11067">MWELGSRMLSDSGEGQHGTSSMPCEKHAVPRTERRVSNSRWHRVGVCAGADSHNAVADGPNFQWDIPLFCPRGERNQGTPVSLCRSGSFCTEANLHKPVSC</sequence>
<proteinExistence type="predicted"/>
<dbReference type="Proteomes" id="UP001642720">
    <property type="component" value="Unassembled WGS sequence"/>
</dbReference>
<keyword evidence="3" id="KW-1185">Reference proteome</keyword>
<feature type="region of interest" description="Disordered" evidence="1">
    <location>
        <begin position="1"/>
        <end position="37"/>
    </location>
</feature>
<protein>
    <submittedName>
        <fullName evidence="2">Uncharacterized protein</fullName>
    </submittedName>
</protein>
<gene>
    <name evidence="2" type="ORF">CCMA1212_007258</name>
</gene>
<dbReference type="EMBL" id="PPTA01000010">
    <property type="protein sequence ID" value="TFB00924.1"/>
    <property type="molecule type" value="Genomic_DNA"/>
</dbReference>
<accession>A0ABY2GYA9</accession>
<reference evidence="2 3" key="1">
    <citation type="submission" date="2018-01" db="EMBL/GenBank/DDBJ databases">
        <title>Genome characterization of the sugarcane-associated fungus Trichoderma ghanense CCMA-1212 and their application in lignocelulose bioconversion.</title>
        <authorList>
            <person name="Steindorff A.S."/>
            <person name="Mendes T.D."/>
            <person name="Vilela E.S.D."/>
            <person name="Rodrigues D.S."/>
            <person name="Formighieri E.F."/>
            <person name="Melo I.S."/>
            <person name="Favaro L.C.L."/>
        </authorList>
    </citation>
    <scope>NUCLEOTIDE SEQUENCE [LARGE SCALE GENOMIC DNA]</scope>
    <source>
        <strain evidence="2 3">CCMA-1212</strain>
    </source>
</reference>
<evidence type="ECO:0000313" key="2">
    <source>
        <dbReference type="EMBL" id="TFB00924.1"/>
    </source>
</evidence>
<organism evidence="2 3">
    <name type="scientific">Trichoderma ghanense</name>
    <dbReference type="NCBI Taxonomy" id="65468"/>
    <lineage>
        <taxon>Eukaryota</taxon>
        <taxon>Fungi</taxon>
        <taxon>Dikarya</taxon>
        <taxon>Ascomycota</taxon>
        <taxon>Pezizomycotina</taxon>
        <taxon>Sordariomycetes</taxon>
        <taxon>Hypocreomycetidae</taxon>
        <taxon>Hypocreales</taxon>
        <taxon>Hypocreaceae</taxon>
        <taxon>Trichoderma</taxon>
    </lineage>
</organism>
<dbReference type="RefSeq" id="XP_073557125.1">
    <property type="nucleotide sequence ID" value="XM_073704430.1"/>
</dbReference>